<name>C8W154_DESAS</name>
<keyword evidence="3" id="KW-1185">Reference proteome</keyword>
<dbReference type="OrthoDB" id="5468993at2"/>
<evidence type="ECO:0000313" key="2">
    <source>
        <dbReference type="EMBL" id="ACV63450.1"/>
    </source>
</evidence>
<dbReference type="RefSeq" id="WP_015758144.1">
    <property type="nucleotide sequence ID" value="NC_013216.1"/>
</dbReference>
<keyword evidence="1" id="KW-0812">Transmembrane</keyword>
<evidence type="ECO:0000313" key="3">
    <source>
        <dbReference type="Proteomes" id="UP000002217"/>
    </source>
</evidence>
<sequence>MFSVLAVEIDGMTLRAAVIRRNLKGFMVGDCLKIDRTEESELITAEELSMITSRIARCPKNVVVVSPLAAVIEVAMDKKRLRKMRPYQLKEALRWEAEPYMTVPAAESLVGYELGLETGDGHVWIWVSTLPEEDYRSLKETFAGGGLKLRRVYPPDVCFPVAAMLACKRKDKVVIDLGQQTMRAALIEDGDITAFRTLPADLAATRAHLDGLSSSELEPSLKEVFNAWEIAGRRVILTGPGGLDADIVEFFREKMGFEAAALELRGSGNCTPEFAAVAGAGMRQLHFGVSWKKVGINDDVELGLLIRQRVQVLPMVAVLVIVAIFLSHYFYLKYQLRQFSMEAGDLKVQKEEGTRLQNSSSEMEKQRSALKQKAEFIQGHALDKEKVFQLLLSVTVRCSGLGELSRMNVQYLPDDLVLLQGEALSPANVNELALTLQKEVWCKHAAIESIGRVEKTEKIVLNKMDAPEELELKETVYNFTIKVSVDPEAELSVPSS</sequence>
<protein>
    <submittedName>
        <fullName evidence="2">Fimbrial assembly family protein</fullName>
    </submittedName>
</protein>
<evidence type="ECO:0000256" key="1">
    <source>
        <dbReference type="SAM" id="Phobius"/>
    </source>
</evidence>
<dbReference type="STRING" id="485916.Dtox_2668"/>
<keyword evidence="1" id="KW-0472">Membrane</keyword>
<feature type="transmembrane region" description="Helical" evidence="1">
    <location>
        <begin position="312"/>
        <end position="332"/>
    </location>
</feature>
<reference evidence="2 3" key="1">
    <citation type="journal article" date="2009" name="Stand. Genomic Sci.">
        <title>Complete genome sequence of Desulfotomaculum acetoxidans type strain (5575).</title>
        <authorList>
            <person name="Spring S."/>
            <person name="Lapidus A."/>
            <person name="Schroder M."/>
            <person name="Gleim D."/>
            <person name="Sims D."/>
            <person name="Meincke L."/>
            <person name="Glavina Del Rio T."/>
            <person name="Tice H."/>
            <person name="Copeland A."/>
            <person name="Cheng J.F."/>
            <person name="Lucas S."/>
            <person name="Chen F."/>
            <person name="Nolan M."/>
            <person name="Bruce D."/>
            <person name="Goodwin L."/>
            <person name="Pitluck S."/>
            <person name="Ivanova N."/>
            <person name="Mavromatis K."/>
            <person name="Mikhailova N."/>
            <person name="Pati A."/>
            <person name="Chen A."/>
            <person name="Palaniappan K."/>
            <person name="Land M."/>
            <person name="Hauser L."/>
            <person name="Chang Y.J."/>
            <person name="Jeffries C.D."/>
            <person name="Chain P."/>
            <person name="Saunders E."/>
            <person name="Brettin T."/>
            <person name="Detter J.C."/>
            <person name="Goker M."/>
            <person name="Bristow J."/>
            <person name="Eisen J.A."/>
            <person name="Markowitz V."/>
            <person name="Hugenholtz P."/>
            <person name="Kyrpides N.C."/>
            <person name="Klenk H.P."/>
            <person name="Han C."/>
        </authorList>
    </citation>
    <scope>NUCLEOTIDE SEQUENCE [LARGE SCALE GENOMIC DNA]</scope>
    <source>
        <strain evidence="3">ATCC 49208 / DSM 771 / VKM B-1644</strain>
    </source>
</reference>
<dbReference type="Proteomes" id="UP000002217">
    <property type="component" value="Chromosome"/>
</dbReference>
<gene>
    <name evidence="2" type="ordered locus">Dtox_2668</name>
</gene>
<dbReference type="HOGENOM" id="CLU_550662_0_0_9"/>
<organism evidence="2 3">
    <name type="scientific">Desulfofarcimen acetoxidans (strain ATCC 49208 / DSM 771 / KCTC 5769 / VKM B-1644 / 5575)</name>
    <name type="common">Desulfotomaculum acetoxidans</name>
    <dbReference type="NCBI Taxonomy" id="485916"/>
    <lineage>
        <taxon>Bacteria</taxon>
        <taxon>Bacillati</taxon>
        <taxon>Bacillota</taxon>
        <taxon>Clostridia</taxon>
        <taxon>Eubacteriales</taxon>
        <taxon>Peptococcaceae</taxon>
        <taxon>Desulfofarcimen</taxon>
    </lineage>
</organism>
<accession>C8W154</accession>
<dbReference type="AlphaFoldDB" id="C8W154"/>
<proteinExistence type="predicted"/>
<keyword evidence="1" id="KW-1133">Transmembrane helix</keyword>
<dbReference type="EMBL" id="CP001720">
    <property type="protein sequence ID" value="ACV63450.1"/>
    <property type="molecule type" value="Genomic_DNA"/>
</dbReference>
<dbReference type="KEGG" id="dae:Dtox_2668"/>
<dbReference type="eggNOG" id="ENOG5032TUW">
    <property type="taxonomic scope" value="Bacteria"/>
</dbReference>